<dbReference type="Gene3D" id="3.30.870.10">
    <property type="entry name" value="Endonuclease Chain A"/>
    <property type="match status" value="1"/>
</dbReference>
<evidence type="ECO:0000259" key="1">
    <source>
        <dbReference type="PROSITE" id="PS51192"/>
    </source>
</evidence>
<evidence type="ECO:0000313" key="4">
    <source>
        <dbReference type="Proteomes" id="UP000095409"/>
    </source>
</evidence>
<protein>
    <submittedName>
        <fullName evidence="3">Type I restriction enzyme EcoKI subunit R</fullName>
    </submittedName>
</protein>
<dbReference type="PROSITE" id="PS51192">
    <property type="entry name" value="HELICASE_ATP_BIND_1"/>
    <property type="match status" value="1"/>
</dbReference>
<dbReference type="Gene3D" id="3.40.50.300">
    <property type="entry name" value="P-loop containing nucleotide triphosphate hydrolases"/>
    <property type="match status" value="2"/>
</dbReference>
<dbReference type="InterPro" id="IPR058403">
    <property type="entry name" value="DUF8090"/>
</dbReference>
<dbReference type="Pfam" id="PF26350">
    <property type="entry name" value="DUF8090"/>
    <property type="match status" value="1"/>
</dbReference>
<feature type="domain" description="Helicase C-terminal" evidence="2">
    <location>
        <begin position="455"/>
        <end position="626"/>
    </location>
</feature>
<evidence type="ECO:0000313" key="3">
    <source>
        <dbReference type="EMBL" id="CUO52786.1"/>
    </source>
</evidence>
<proteinExistence type="predicted"/>
<dbReference type="SUPFAM" id="SSF52540">
    <property type="entry name" value="P-loop containing nucleoside triphosphate hydrolases"/>
    <property type="match status" value="1"/>
</dbReference>
<dbReference type="CDD" id="cd09204">
    <property type="entry name" value="PLDc_N_DEXD_b2"/>
    <property type="match status" value="1"/>
</dbReference>
<dbReference type="PROSITE" id="PS51194">
    <property type="entry name" value="HELICASE_CTER"/>
    <property type="match status" value="1"/>
</dbReference>
<dbReference type="GO" id="GO:0016787">
    <property type="term" value="F:hydrolase activity"/>
    <property type="evidence" value="ECO:0007669"/>
    <property type="project" value="InterPro"/>
</dbReference>
<dbReference type="InterPro" id="IPR021835">
    <property type="entry name" value="DUF3427"/>
</dbReference>
<dbReference type="SUPFAM" id="SSF56024">
    <property type="entry name" value="Phospholipase D/nuclease"/>
    <property type="match status" value="1"/>
</dbReference>
<gene>
    <name evidence="3" type="ORF">ERS852394_02403</name>
</gene>
<dbReference type="GO" id="GO:0005829">
    <property type="term" value="C:cytosol"/>
    <property type="evidence" value="ECO:0007669"/>
    <property type="project" value="TreeGrafter"/>
</dbReference>
<name>A0A174FVE8_9FIRM</name>
<dbReference type="GO" id="GO:0003677">
    <property type="term" value="F:DNA binding"/>
    <property type="evidence" value="ECO:0007669"/>
    <property type="project" value="InterPro"/>
</dbReference>
<dbReference type="InterPro" id="IPR050742">
    <property type="entry name" value="Helicase_Restrict-Modif_Enz"/>
</dbReference>
<accession>A0A174FVE8</accession>
<dbReference type="InterPro" id="IPR006935">
    <property type="entry name" value="Helicase/UvrB_N"/>
</dbReference>
<dbReference type="PANTHER" id="PTHR47396:SF1">
    <property type="entry name" value="ATP-DEPENDENT HELICASE IRC3-RELATED"/>
    <property type="match status" value="1"/>
</dbReference>
<reference evidence="3 4" key="1">
    <citation type="submission" date="2015-09" db="EMBL/GenBank/DDBJ databases">
        <authorList>
            <consortium name="Pathogen Informatics"/>
        </authorList>
    </citation>
    <scope>NUCLEOTIDE SEQUENCE [LARGE SCALE GENOMIC DNA]</scope>
    <source>
        <strain evidence="3 4">2789STDY5608837</strain>
    </source>
</reference>
<dbReference type="CDD" id="cd18032">
    <property type="entry name" value="DEXHc_RE_I_III_res"/>
    <property type="match status" value="1"/>
</dbReference>
<dbReference type="InterPro" id="IPR001650">
    <property type="entry name" value="Helicase_C-like"/>
</dbReference>
<dbReference type="RefSeq" id="WP_055066409.1">
    <property type="nucleotide sequence ID" value="NZ_CYZD01000013.1"/>
</dbReference>
<dbReference type="GO" id="GO:0005524">
    <property type="term" value="F:ATP binding"/>
    <property type="evidence" value="ECO:0007669"/>
    <property type="project" value="InterPro"/>
</dbReference>
<dbReference type="InterPro" id="IPR027417">
    <property type="entry name" value="P-loop_NTPase"/>
</dbReference>
<organism evidence="3 4">
    <name type="scientific">Blautia obeum</name>
    <dbReference type="NCBI Taxonomy" id="40520"/>
    <lineage>
        <taxon>Bacteria</taxon>
        <taxon>Bacillati</taxon>
        <taxon>Bacillota</taxon>
        <taxon>Clostridia</taxon>
        <taxon>Lachnospirales</taxon>
        <taxon>Lachnospiraceae</taxon>
        <taxon>Blautia</taxon>
    </lineage>
</organism>
<dbReference type="Pfam" id="PF11907">
    <property type="entry name" value="DUF3427"/>
    <property type="match status" value="1"/>
</dbReference>
<dbReference type="AlphaFoldDB" id="A0A174FVE8"/>
<dbReference type="Pfam" id="PF04851">
    <property type="entry name" value="ResIII"/>
    <property type="match status" value="1"/>
</dbReference>
<dbReference type="Pfam" id="PF13091">
    <property type="entry name" value="PLDc_2"/>
    <property type="match status" value="1"/>
</dbReference>
<dbReference type="SMART" id="SM00490">
    <property type="entry name" value="HELICc"/>
    <property type="match status" value="1"/>
</dbReference>
<evidence type="ECO:0000259" key="2">
    <source>
        <dbReference type="PROSITE" id="PS51194"/>
    </source>
</evidence>
<dbReference type="InterPro" id="IPR014001">
    <property type="entry name" value="Helicase_ATP-bd"/>
</dbReference>
<sequence length="1005" mass="117812">MERNVISEINNGLQTALVDSDIDSNLAYRPQFITNDHKRGIKVLTHIENQLMHCDEFSISVAFISRSGFVELSETLKELERRGIKGRILTTDYLHFSDPYALDRLAALNNVELKMYHVDEAGVGFHTKGYLFRESGIYRIIIGSSNMTQTALSTNMEWNTQLVSTEQGEMAQSIVKEFEMLWTDDVSYTYEEFSEVYRKEYKHKKQIDRLVREQQKIALQEEIIDYDAYKLKPNKMQEEFICSVHDLIERGAKKALLISATGTGKTYASAFAMRNEKPKKALFIVHRELIARQALKSYKKVFGSTKELALLSGNSKEYDADILFATMSMMAKTETLERYKVDEFDWICIDEVHRAGSESYQKIMNYFQPDFWLGMTASPERTDGFDIFNLFDHNIAYEIRLQHALKEDLLCPFHYFGITDIEIDGETVDDKTDLRNFSYLVSDTRARYILEQANYFGHSGERVKGLIFCSGKKEAQELSTKFNEYGYYTTVLTGANSEKEREKAINLLTREVSTDEIEKHEKDICNHVKNDTDEMPFLDYIFTIDIFNEGVDIPEINQVLMLRPTESPIVFVQQLGRGLRKAEGKEYVVIIDFIGNYTNNYMIPIALSGDRSYNKDSIRRYVSEGTRIIPGASTIHFDEISRKRIFQSIDSARMNDVKLLRESFEQLKYRLGRIPSILDFRKYGSIDVNKYFVKFDSYYAFLVKYYSDEYKVRLTPEEASIIEFLSKKVTNMKRIYELALLQQLLQQRRRVFTYYEKTLEMTYHKKLNLQTEESVVRNLTNEFPKEEERKKYKDCVLIKKSSEGYVLEDKFEKMLNENLEFLKMVDELIQYGIENYQENYSDSYKDTNFQLYQKYTYEDVCRLLNWQRNMNAQNIGGYFYDATTKTLPVFINYDKAEDAIAYEDRFVTRENLIALSKHPRKVNSSDADHFFKRTESDKENKILLFVRKNKDDKEAKEFYFLGEVFAQGEPIPIKMEKTGDDAFEINYKLDVPVREDIYEYIVSEA</sequence>
<dbReference type="InterPro" id="IPR025202">
    <property type="entry name" value="PLD-like_dom"/>
</dbReference>
<dbReference type="PANTHER" id="PTHR47396">
    <property type="entry name" value="TYPE I RESTRICTION ENZYME ECOKI R PROTEIN"/>
    <property type="match status" value="1"/>
</dbReference>
<dbReference type="CDD" id="cd18799">
    <property type="entry name" value="SF2_C_EcoAI-like"/>
    <property type="match status" value="1"/>
</dbReference>
<dbReference type="Pfam" id="PF00271">
    <property type="entry name" value="Helicase_C"/>
    <property type="match status" value="1"/>
</dbReference>
<dbReference type="EMBL" id="CYZD01000013">
    <property type="protein sequence ID" value="CUO52786.1"/>
    <property type="molecule type" value="Genomic_DNA"/>
</dbReference>
<dbReference type="Proteomes" id="UP000095409">
    <property type="component" value="Unassembled WGS sequence"/>
</dbReference>
<dbReference type="SMART" id="SM00487">
    <property type="entry name" value="DEXDc"/>
    <property type="match status" value="1"/>
</dbReference>
<feature type="domain" description="Helicase ATP-binding" evidence="1">
    <location>
        <begin position="246"/>
        <end position="397"/>
    </location>
</feature>